<evidence type="ECO:0000313" key="5">
    <source>
        <dbReference type="Proteomes" id="UP001262582"/>
    </source>
</evidence>
<gene>
    <name evidence="4" type="primary">gldG</name>
    <name evidence="4" type="ORF">RM539_18745</name>
</gene>
<protein>
    <submittedName>
        <fullName evidence="4">Gliding motility-associated ABC transporter substrate-binding protein GldG</fullName>
    </submittedName>
</protein>
<feature type="transmembrane region" description="Helical" evidence="1">
    <location>
        <begin position="529"/>
        <end position="549"/>
    </location>
</feature>
<dbReference type="Pfam" id="PF23357">
    <property type="entry name" value="DUF7088"/>
    <property type="match status" value="1"/>
</dbReference>
<reference evidence="4 5" key="1">
    <citation type="submission" date="2023-09" db="EMBL/GenBank/DDBJ databases">
        <authorList>
            <person name="Rey-Velasco X."/>
        </authorList>
    </citation>
    <scope>NUCLEOTIDE SEQUENCE [LARGE SCALE GENOMIC DNA]</scope>
    <source>
        <strain evidence="4 5">F117</strain>
    </source>
</reference>
<evidence type="ECO:0000259" key="2">
    <source>
        <dbReference type="Pfam" id="PF09822"/>
    </source>
</evidence>
<evidence type="ECO:0000259" key="3">
    <source>
        <dbReference type="Pfam" id="PF23357"/>
    </source>
</evidence>
<sequence length="558" mass="63198">MKKTGTYKSLATLIVVLILLNVLTANFFKRFDLTQDHRYTLSPASKNIVEDVEEPVIIDVFLQGDFPAEFRRLRNETRQLLEEFAAYNSNIKFNFINPLAEGDDANTIAQEFAQMGMTPARVSVQESGRTSEEIIFPWAIANYGEATVKIPLLKNNLGATDQERVNNSVQQLEYAIANALSQLIYPKEKKIAVMRGNGELEDPYIADFLQTLQDYYFIAPFTLDSAAVNPQKTLKNLKEFDLVLEAKPTEAYTENEKYVLDQYTMKGGKSIWLVESVAMEKDSLLNETGTAYALPQDLNLGDLFFSYGFRINPVLVNDLYSAPIILATGSGNNTRFNPYPWFYNPLSASPNDHPVINNIEAVKFEYANQIDTLANDVEKTILLSSSPTSKIEGTPLQISLEMVSRKPDIASYTDGEQPLAVLMEGEFTSAFKNRIKPFEIQNPVNKSQATQMLVISDGDVIKNDLQQGAPMQLGFERYTGNTYGNKEFLLNAVNYMLDDSRLIELRSKEISIPFLDPEKTAAEREKWQFINLIFPLIILGIFAFVFNFFRRKKYIKKS</sequence>
<dbReference type="Proteomes" id="UP001262582">
    <property type="component" value="Unassembled WGS sequence"/>
</dbReference>
<dbReference type="Pfam" id="PF09822">
    <property type="entry name" value="ABC_transp_aux"/>
    <property type="match status" value="1"/>
</dbReference>
<dbReference type="RefSeq" id="WP_311504953.1">
    <property type="nucleotide sequence ID" value="NZ_JAVRHK010000027.1"/>
</dbReference>
<accession>A0ABU3DB76</accession>
<dbReference type="InterPro" id="IPR019196">
    <property type="entry name" value="ABC_transp_unknown"/>
</dbReference>
<evidence type="ECO:0000256" key="1">
    <source>
        <dbReference type="SAM" id="Phobius"/>
    </source>
</evidence>
<evidence type="ECO:0000313" key="4">
    <source>
        <dbReference type="EMBL" id="MDT0678619.1"/>
    </source>
</evidence>
<keyword evidence="1" id="KW-0472">Membrane</keyword>
<dbReference type="InterPro" id="IPR055396">
    <property type="entry name" value="DUF7088"/>
</dbReference>
<keyword evidence="1" id="KW-0812">Transmembrane</keyword>
<keyword evidence="1" id="KW-1133">Transmembrane helix</keyword>
<dbReference type="InterPro" id="IPR019863">
    <property type="entry name" value="Motility-assoc_ABC-rel_GldG"/>
</dbReference>
<feature type="domain" description="ABC-type uncharacterised transport system" evidence="2">
    <location>
        <begin position="189"/>
        <end position="492"/>
    </location>
</feature>
<organism evidence="4 5">
    <name type="scientific">Autumnicola musiva</name>
    <dbReference type="NCBI Taxonomy" id="3075589"/>
    <lineage>
        <taxon>Bacteria</taxon>
        <taxon>Pseudomonadati</taxon>
        <taxon>Bacteroidota</taxon>
        <taxon>Flavobacteriia</taxon>
        <taxon>Flavobacteriales</taxon>
        <taxon>Flavobacteriaceae</taxon>
        <taxon>Autumnicola</taxon>
    </lineage>
</organism>
<feature type="domain" description="DUF7088" evidence="3">
    <location>
        <begin position="35"/>
        <end position="141"/>
    </location>
</feature>
<keyword evidence="5" id="KW-1185">Reference proteome</keyword>
<dbReference type="NCBIfam" id="TIGR03521">
    <property type="entry name" value="GldG"/>
    <property type="match status" value="1"/>
</dbReference>
<dbReference type="EMBL" id="JAVRHK010000027">
    <property type="protein sequence ID" value="MDT0678619.1"/>
    <property type="molecule type" value="Genomic_DNA"/>
</dbReference>
<name>A0ABU3DB76_9FLAO</name>
<proteinExistence type="predicted"/>
<comment type="caution">
    <text evidence="4">The sequence shown here is derived from an EMBL/GenBank/DDBJ whole genome shotgun (WGS) entry which is preliminary data.</text>
</comment>